<evidence type="ECO:0008006" key="4">
    <source>
        <dbReference type="Google" id="ProtNLM"/>
    </source>
</evidence>
<dbReference type="EMBL" id="BMZB01000003">
    <property type="protein sequence ID" value="GGZ38566.1"/>
    <property type="molecule type" value="Genomic_DNA"/>
</dbReference>
<dbReference type="AlphaFoldDB" id="A0A918UW35"/>
<accession>A0A918UW35</accession>
<dbReference type="RefSeq" id="WP_189487345.1">
    <property type="nucleotide sequence ID" value="NZ_BMZB01000003.1"/>
</dbReference>
<evidence type="ECO:0000256" key="1">
    <source>
        <dbReference type="SAM" id="SignalP"/>
    </source>
</evidence>
<feature type="signal peptide" evidence="1">
    <location>
        <begin position="1"/>
        <end position="25"/>
    </location>
</feature>
<dbReference type="InterPro" id="IPR032638">
    <property type="entry name" value="Porin_5"/>
</dbReference>
<name>A0A918UW35_9CAUL</name>
<evidence type="ECO:0000313" key="3">
    <source>
        <dbReference type="Proteomes" id="UP000662572"/>
    </source>
</evidence>
<dbReference type="SUPFAM" id="SSF56935">
    <property type="entry name" value="Porins"/>
    <property type="match status" value="1"/>
</dbReference>
<keyword evidence="1" id="KW-0732">Signal</keyword>
<comment type="caution">
    <text evidence="2">The sequence shown here is derived from an EMBL/GenBank/DDBJ whole genome shotgun (WGS) entry which is preliminary data.</text>
</comment>
<dbReference type="Proteomes" id="UP000662572">
    <property type="component" value="Unassembled WGS sequence"/>
</dbReference>
<gene>
    <name evidence="2" type="ORF">GCM10011273_26470</name>
</gene>
<evidence type="ECO:0000313" key="2">
    <source>
        <dbReference type="EMBL" id="GGZ38566.1"/>
    </source>
</evidence>
<dbReference type="Pfam" id="PF16930">
    <property type="entry name" value="Porin_5"/>
    <property type="match status" value="1"/>
</dbReference>
<protein>
    <recommendedName>
        <fullName evidence="4">Porin</fullName>
    </recommendedName>
</protein>
<reference evidence="2" key="2">
    <citation type="submission" date="2020-09" db="EMBL/GenBank/DDBJ databases">
        <authorList>
            <person name="Sun Q."/>
            <person name="Kim S."/>
        </authorList>
    </citation>
    <scope>NUCLEOTIDE SEQUENCE</scope>
    <source>
        <strain evidence="2">KCTC 32296</strain>
    </source>
</reference>
<sequence length="517" mass="56067">MSLRTSLFAGSALLLSLAVTSPALAQSSDVGIEILQLLVDEGVIPHAKAQEILTKARQTDAAKREAEAAKTASTTIDVAYVPETVRAQIKAEVKQEVVAQAKSEGWVAPNTLPDWVDSIKISGDFRARFQSEDFPTSVITNGIVVEGNPPVFPNAAAINRAGGVNIADGFPLLNSTIDRRRSNYRARLKFEADINDKVSVGLRLASGNDNNPVSTNTSFGDYFSKDEIWIDQAYVNVKPIKGLTLTAGRMPNPFYSTDLVWDTDINLEGLAVSGDYGFNDSLKIFGTAAVLPLQEREIYDDSYLYAAQAGVGGTFASQFGYKAALSYYDFSNVQSTVNAPNSRLTDWSAPKYLSKGNSLVNLRTDGTTFLAGLASKYELMAFTGHLTYGTGPRQYRLSGEVVKNQGHDTAELLALGLQDSGDTGYQIRFDAGYPVITERNQWRVAAAFKHVEADAVLDVFTDSDFGLGGTDSEGYILEGEYGVYKNLSVSATWLSSDSIDGLPFSVDVLQLNFNTRF</sequence>
<reference evidence="2" key="1">
    <citation type="journal article" date="2014" name="Int. J. Syst. Evol. Microbiol.">
        <title>Complete genome sequence of Corynebacterium casei LMG S-19264T (=DSM 44701T), isolated from a smear-ripened cheese.</title>
        <authorList>
            <consortium name="US DOE Joint Genome Institute (JGI-PGF)"/>
            <person name="Walter F."/>
            <person name="Albersmeier A."/>
            <person name="Kalinowski J."/>
            <person name="Ruckert C."/>
        </authorList>
    </citation>
    <scope>NUCLEOTIDE SEQUENCE</scope>
    <source>
        <strain evidence="2">KCTC 32296</strain>
    </source>
</reference>
<organism evidence="2 3">
    <name type="scientific">Asticcacaulis endophyticus</name>
    <dbReference type="NCBI Taxonomy" id="1395890"/>
    <lineage>
        <taxon>Bacteria</taxon>
        <taxon>Pseudomonadati</taxon>
        <taxon>Pseudomonadota</taxon>
        <taxon>Alphaproteobacteria</taxon>
        <taxon>Caulobacterales</taxon>
        <taxon>Caulobacteraceae</taxon>
        <taxon>Asticcacaulis</taxon>
    </lineage>
</organism>
<feature type="chain" id="PRO_5037410609" description="Porin" evidence="1">
    <location>
        <begin position="26"/>
        <end position="517"/>
    </location>
</feature>
<proteinExistence type="predicted"/>
<keyword evidence="3" id="KW-1185">Reference proteome</keyword>